<evidence type="ECO:0000256" key="1">
    <source>
        <dbReference type="ARBA" id="ARBA00004418"/>
    </source>
</evidence>
<gene>
    <name evidence="9" type="ORF">ABU178_02700</name>
</gene>
<dbReference type="Pfam" id="PF00497">
    <property type="entry name" value="SBP_bac_3"/>
    <property type="match status" value="1"/>
</dbReference>
<dbReference type="Gene3D" id="3.40.190.10">
    <property type="entry name" value="Periplasmic binding protein-like II"/>
    <property type="match status" value="2"/>
</dbReference>
<comment type="caution">
    <text evidence="9">The sequence shown here is derived from an EMBL/GenBank/DDBJ whole genome shotgun (WGS) entry which is preliminary data.</text>
</comment>
<dbReference type="PANTHER" id="PTHR35936:SF13">
    <property type="entry name" value="HISTIDINE-BINDING PERIPLASMIC PROTEIN"/>
    <property type="match status" value="1"/>
</dbReference>
<dbReference type="PANTHER" id="PTHR35936">
    <property type="entry name" value="MEMBRANE-BOUND LYTIC MUREIN TRANSGLYCOSYLASE F"/>
    <property type="match status" value="1"/>
</dbReference>
<evidence type="ECO:0000256" key="6">
    <source>
        <dbReference type="RuleBase" id="RU003744"/>
    </source>
</evidence>
<reference evidence="9 10" key="1">
    <citation type="submission" date="2024-08" db="EMBL/GenBank/DDBJ databases">
        <title>Pantoea ronii - a newly identified human opportunistic pathogen.</title>
        <authorList>
            <person name="Keidar-Friedman D."/>
            <person name="Sorek N."/>
            <person name="Leshin-Carmel D."/>
            <person name="Tsur A."/>
            <person name="Amsalem M."/>
            <person name="Tolkach D."/>
            <person name="Brosh-Nissimov T."/>
        </authorList>
    </citation>
    <scope>NUCLEOTIDE SEQUENCE [LARGE SCALE GENOMIC DNA]</scope>
    <source>
        <strain evidence="9 10">AA23256</strain>
    </source>
</reference>
<dbReference type="SMART" id="SM00062">
    <property type="entry name" value="PBPb"/>
    <property type="match status" value="1"/>
</dbReference>
<dbReference type="InterPro" id="IPR005768">
    <property type="entry name" value="Lys_Arg_Orn-bd"/>
</dbReference>
<dbReference type="NCBIfam" id="TIGR01096">
    <property type="entry name" value="3A0103s03R"/>
    <property type="match status" value="1"/>
</dbReference>
<dbReference type="InterPro" id="IPR001638">
    <property type="entry name" value="Solute-binding_3/MltF_N"/>
</dbReference>
<comment type="similarity">
    <text evidence="2 6">Belongs to the bacterial solute-binding protein 3 family.</text>
</comment>
<accession>A0ABW7PTH1</accession>
<dbReference type="SUPFAM" id="SSF53850">
    <property type="entry name" value="Periplasmic binding protein-like II"/>
    <property type="match status" value="1"/>
</dbReference>
<name>A0ABW7PTH1_9GAMM</name>
<dbReference type="PROSITE" id="PS01039">
    <property type="entry name" value="SBP_BACTERIAL_3"/>
    <property type="match status" value="1"/>
</dbReference>
<keyword evidence="5" id="KW-0574">Periplasm</keyword>
<keyword evidence="10" id="KW-1185">Reference proteome</keyword>
<dbReference type="EMBL" id="JBGFSN010000003">
    <property type="protein sequence ID" value="MFH8133094.1"/>
    <property type="molecule type" value="Genomic_DNA"/>
</dbReference>
<feature type="domain" description="Solute-binding protein family 3/N-terminal" evidence="8">
    <location>
        <begin position="24"/>
        <end position="253"/>
    </location>
</feature>
<feature type="signal peptide" evidence="7">
    <location>
        <begin position="1"/>
        <end position="21"/>
    </location>
</feature>
<keyword evidence="3" id="KW-0813">Transport</keyword>
<organism evidence="9 10">
    <name type="scientific">Pantoea osteomyelitidis</name>
    <dbReference type="NCBI Taxonomy" id="3230026"/>
    <lineage>
        <taxon>Bacteria</taxon>
        <taxon>Pseudomonadati</taxon>
        <taxon>Pseudomonadota</taxon>
        <taxon>Gammaproteobacteria</taxon>
        <taxon>Enterobacterales</taxon>
        <taxon>Erwiniaceae</taxon>
        <taxon>Pantoea</taxon>
    </lineage>
</organism>
<dbReference type="Proteomes" id="UP001611251">
    <property type="component" value="Unassembled WGS sequence"/>
</dbReference>
<evidence type="ECO:0000256" key="5">
    <source>
        <dbReference type="ARBA" id="ARBA00022764"/>
    </source>
</evidence>
<proteinExistence type="inferred from homology"/>
<comment type="subcellular location">
    <subcellularLocation>
        <location evidence="1">Periplasm</location>
    </subcellularLocation>
</comment>
<feature type="chain" id="PRO_5045616749" evidence="7">
    <location>
        <begin position="22"/>
        <end position="261"/>
    </location>
</feature>
<dbReference type="RefSeq" id="WP_397211748.1">
    <property type="nucleotide sequence ID" value="NZ_JBGFSN010000003.1"/>
</dbReference>
<dbReference type="InterPro" id="IPR018313">
    <property type="entry name" value="SBP_3_CS"/>
</dbReference>
<evidence type="ECO:0000313" key="9">
    <source>
        <dbReference type="EMBL" id="MFH8133094.1"/>
    </source>
</evidence>
<dbReference type="CDD" id="cd13703">
    <property type="entry name" value="PBP2_HisJ_LAO"/>
    <property type="match status" value="1"/>
</dbReference>
<evidence type="ECO:0000256" key="4">
    <source>
        <dbReference type="ARBA" id="ARBA00022729"/>
    </source>
</evidence>
<evidence type="ECO:0000259" key="8">
    <source>
        <dbReference type="SMART" id="SM00062"/>
    </source>
</evidence>
<keyword evidence="4 7" id="KW-0732">Signal</keyword>
<protein>
    <submittedName>
        <fullName evidence="9">ABC transporter substrate-binding protein</fullName>
    </submittedName>
</protein>
<evidence type="ECO:0000256" key="2">
    <source>
        <dbReference type="ARBA" id="ARBA00010333"/>
    </source>
</evidence>
<evidence type="ECO:0000256" key="3">
    <source>
        <dbReference type="ARBA" id="ARBA00022448"/>
    </source>
</evidence>
<evidence type="ECO:0000313" key="10">
    <source>
        <dbReference type="Proteomes" id="UP001611251"/>
    </source>
</evidence>
<sequence>MKKFVLSAVLLACGFSTAALAQSELRFGVDPTFPPFESKAADGSLQGFDIDMGNAICAQAKVKCVWVQTGYDGIIPALKARKFDAILSAMAMTPKRREQVAFSDMLYNTPSALVTKKGSNLQPDVAALKGKTVGVAQGTTQESYAKEVWAKQGVQVVSYPNQDEIYPDLASGRVDGTLTSAAAAETGFLKTPQGQAFAISGKTLYDKKYFGEGVGIGLRQDDTTNLKLINSALAELHKNGTYDKLAKKYFTFNVYQKLDQE</sequence>
<evidence type="ECO:0000256" key="7">
    <source>
        <dbReference type="SAM" id="SignalP"/>
    </source>
</evidence>